<reference evidence="1 2" key="1">
    <citation type="submission" date="2013-11" db="EMBL/GenBank/DDBJ databases">
        <title>Genome sequencing of Stegodyphus mimosarum.</title>
        <authorList>
            <person name="Bechsgaard J."/>
        </authorList>
    </citation>
    <scope>NUCLEOTIDE SEQUENCE [LARGE SCALE GENOMIC DNA]</scope>
</reference>
<dbReference type="EMBL" id="KK115668">
    <property type="protein sequence ID" value="KFM65687.1"/>
    <property type="molecule type" value="Genomic_DNA"/>
</dbReference>
<dbReference type="AlphaFoldDB" id="A0A087TKP8"/>
<gene>
    <name evidence="1" type="ORF">X975_27094</name>
</gene>
<feature type="non-terminal residue" evidence="1">
    <location>
        <position position="65"/>
    </location>
</feature>
<evidence type="ECO:0000313" key="2">
    <source>
        <dbReference type="Proteomes" id="UP000054359"/>
    </source>
</evidence>
<proteinExistence type="predicted"/>
<organism evidence="1 2">
    <name type="scientific">Stegodyphus mimosarum</name>
    <name type="common">African social velvet spider</name>
    <dbReference type="NCBI Taxonomy" id="407821"/>
    <lineage>
        <taxon>Eukaryota</taxon>
        <taxon>Metazoa</taxon>
        <taxon>Ecdysozoa</taxon>
        <taxon>Arthropoda</taxon>
        <taxon>Chelicerata</taxon>
        <taxon>Arachnida</taxon>
        <taxon>Araneae</taxon>
        <taxon>Araneomorphae</taxon>
        <taxon>Entelegynae</taxon>
        <taxon>Eresoidea</taxon>
        <taxon>Eresidae</taxon>
        <taxon>Stegodyphus</taxon>
    </lineage>
</organism>
<protein>
    <submittedName>
        <fullName evidence="1">Uncharacterized protein</fullName>
    </submittedName>
</protein>
<evidence type="ECO:0000313" key="1">
    <source>
        <dbReference type="EMBL" id="KFM65687.1"/>
    </source>
</evidence>
<dbReference type="Proteomes" id="UP000054359">
    <property type="component" value="Unassembled WGS sequence"/>
</dbReference>
<keyword evidence="2" id="KW-1185">Reference proteome</keyword>
<name>A0A087TKP8_STEMI</name>
<accession>A0A087TKP8</accession>
<sequence length="65" mass="7858">MEKFTEHRRLEVTPYRYCGFCLNGKNILNSGHRRSKDHQKKLKQGFLLFRRQKSACSWSKEISKR</sequence>